<dbReference type="InterPro" id="IPR004552">
    <property type="entry name" value="AGP_acyltrans"/>
</dbReference>
<name>A0AB36E165_9PAST</name>
<dbReference type="Pfam" id="PF01553">
    <property type="entry name" value="Acyltransferase"/>
    <property type="match status" value="1"/>
</dbReference>
<evidence type="ECO:0000256" key="9">
    <source>
        <dbReference type="RuleBase" id="RU361267"/>
    </source>
</evidence>
<dbReference type="SUPFAM" id="SSF69593">
    <property type="entry name" value="Glycerol-3-phosphate (1)-acyltransferase"/>
    <property type="match status" value="1"/>
</dbReference>
<evidence type="ECO:0000256" key="1">
    <source>
        <dbReference type="ARBA" id="ARBA00001141"/>
    </source>
</evidence>
<evidence type="ECO:0000256" key="3">
    <source>
        <dbReference type="ARBA" id="ARBA00005189"/>
    </source>
</evidence>
<keyword evidence="10" id="KW-0812">Transmembrane</keyword>
<sequence>MLKILRIIIVVICCILICVIGSIYSLIRFKNPNNVALFAHWFARLHPLFGLKIEYRYPDGADKFERCIYIGNHQNNYDMVTISRMVMPRTVSVGKKSLIWIPFFGVLYWATGNIFIDRENRSKAHNTMTTLAKRIHKDNLSIWMFPEGTRSRGRGLLPFKTGAFYAAIEAGVPVVPVVCSSTHKQVNLNRWHNGKVICEMLPPIDSSQYSRETVRDFAKYCHDLMEQHIAKLDAEIAADQHQS</sequence>
<comment type="caution">
    <text evidence="12">The sequence shown here is derived from an EMBL/GenBank/DDBJ whole genome shotgun (WGS) entry which is preliminary data.</text>
</comment>
<keyword evidence="9" id="KW-0443">Lipid metabolism</keyword>
<evidence type="ECO:0000259" key="11">
    <source>
        <dbReference type="SMART" id="SM00563"/>
    </source>
</evidence>
<evidence type="ECO:0000256" key="5">
    <source>
        <dbReference type="ARBA" id="ARBA00013211"/>
    </source>
</evidence>
<dbReference type="PANTHER" id="PTHR10434">
    <property type="entry name" value="1-ACYL-SN-GLYCEROL-3-PHOSPHATE ACYLTRANSFERASE"/>
    <property type="match status" value="1"/>
</dbReference>
<dbReference type="CDD" id="cd07989">
    <property type="entry name" value="LPLAT_AGPAT-like"/>
    <property type="match status" value="1"/>
</dbReference>
<dbReference type="EC" id="2.3.1.51" evidence="5 9"/>
<protein>
    <recommendedName>
        <fullName evidence="6 9">1-acyl-sn-glycerol-3-phosphate acyltransferase</fullName>
        <ecNumber evidence="5 9">2.3.1.51</ecNumber>
    </recommendedName>
</protein>
<comment type="pathway">
    <text evidence="3">Lipid metabolism.</text>
</comment>
<dbReference type="PANTHER" id="PTHR10434:SF11">
    <property type="entry name" value="1-ACYL-SN-GLYCEROL-3-PHOSPHATE ACYLTRANSFERASE"/>
    <property type="match status" value="1"/>
</dbReference>
<keyword evidence="9" id="KW-1208">Phospholipid metabolism</keyword>
<keyword evidence="9" id="KW-0444">Lipid biosynthesis</keyword>
<feature type="transmembrane region" description="Helical" evidence="10">
    <location>
        <begin position="97"/>
        <end position="116"/>
    </location>
</feature>
<dbReference type="InterPro" id="IPR002123">
    <property type="entry name" value="Plipid/glycerol_acylTrfase"/>
</dbReference>
<evidence type="ECO:0000256" key="7">
    <source>
        <dbReference type="ARBA" id="ARBA00022679"/>
    </source>
</evidence>
<evidence type="ECO:0000256" key="10">
    <source>
        <dbReference type="SAM" id="Phobius"/>
    </source>
</evidence>
<feature type="transmembrane region" description="Helical" evidence="10">
    <location>
        <begin position="7"/>
        <end position="27"/>
    </location>
</feature>
<gene>
    <name evidence="12" type="ORF">QV09_08760</name>
</gene>
<keyword evidence="10" id="KW-1133">Transmembrane helix</keyword>
<reference evidence="12 13" key="1">
    <citation type="submission" date="2014-11" db="EMBL/GenBank/DDBJ databases">
        <title>Pan-genome of Gallibacterium spp.</title>
        <authorList>
            <person name="Kudirkiene E."/>
            <person name="Bojesen A.M."/>
        </authorList>
    </citation>
    <scope>NUCLEOTIDE SEQUENCE [LARGE SCALE GENOMIC DNA]</scope>
    <source>
        <strain evidence="12 13">18469/18</strain>
    </source>
</reference>
<dbReference type="SMART" id="SM00563">
    <property type="entry name" value="PlsC"/>
    <property type="match status" value="1"/>
</dbReference>
<feature type="domain" description="Phospholipid/glycerol acyltransferase" evidence="11">
    <location>
        <begin position="67"/>
        <end position="182"/>
    </location>
</feature>
<dbReference type="AlphaFoldDB" id="A0AB36E165"/>
<accession>A0AB36E165</accession>
<comment type="similarity">
    <text evidence="4 9">Belongs to the 1-acyl-sn-glycerol-3-phosphate acyltransferase family.</text>
</comment>
<keyword evidence="10" id="KW-0472">Membrane</keyword>
<dbReference type="NCBIfam" id="TIGR00530">
    <property type="entry name" value="AGP_acyltrn"/>
    <property type="match status" value="1"/>
</dbReference>
<dbReference type="EMBL" id="JTJU01000050">
    <property type="protein sequence ID" value="OBX08955.1"/>
    <property type="molecule type" value="Genomic_DNA"/>
</dbReference>
<comment type="pathway">
    <text evidence="2">Phospholipid metabolism; CDP-diacylglycerol biosynthesis; CDP-diacylglycerol from sn-glycerol 3-phosphate: step 2/3.</text>
</comment>
<organism evidence="12 13">
    <name type="scientific">Gallibacterium salpingitidis</name>
    <dbReference type="NCBI Taxonomy" id="505341"/>
    <lineage>
        <taxon>Bacteria</taxon>
        <taxon>Pseudomonadati</taxon>
        <taxon>Pseudomonadota</taxon>
        <taxon>Gammaproteobacteria</taxon>
        <taxon>Pasteurellales</taxon>
        <taxon>Pasteurellaceae</taxon>
        <taxon>Gallibacterium</taxon>
    </lineage>
</organism>
<evidence type="ECO:0000256" key="4">
    <source>
        <dbReference type="ARBA" id="ARBA00008655"/>
    </source>
</evidence>
<comment type="catalytic activity">
    <reaction evidence="1 9">
        <text>a 1-acyl-sn-glycero-3-phosphate + an acyl-CoA = a 1,2-diacyl-sn-glycero-3-phosphate + CoA</text>
        <dbReference type="Rhea" id="RHEA:19709"/>
        <dbReference type="ChEBI" id="CHEBI:57287"/>
        <dbReference type="ChEBI" id="CHEBI:57970"/>
        <dbReference type="ChEBI" id="CHEBI:58342"/>
        <dbReference type="ChEBI" id="CHEBI:58608"/>
        <dbReference type="EC" id="2.3.1.51"/>
    </reaction>
</comment>
<evidence type="ECO:0000256" key="8">
    <source>
        <dbReference type="ARBA" id="ARBA00023315"/>
    </source>
</evidence>
<dbReference type="GO" id="GO:0005886">
    <property type="term" value="C:plasma membrane"/>
    <property type="evidence" value="ECO:0007669"/>
    <property type="project" value="TreeGrafter"/>
</dbReference>
<evidence type="ECO:0000256" key="6">
    <source>
        <dbReference type="ARBA" id="ARBA00016139"/>
    </source>
</evidence>
<evidence type="ECO:0000256" key="2">
    <source>
        <dbReference type="ARBA" id="ARBA00004728"/>
    </source>
</evidence>
<keyword evidence="8 9" id="KW-0012">Acyltransferase</keyword>
<dbReference type="GO" id="GO:0003841">
    <property type="term" value="F:1-acylglycerol-3-phosphate O-acyltransferase activity"/>
    <property type="evidence" value="ECO:0007669"/>
    <property type="project" value="UniProtKB-UniRule"/>
</dbReference>
<keyword evidence="9" id="KW-0594">Phospholipid biosynthesis</keyword>
<evidence type="ECO:0000313" key="13">
    <source>
        <dbReference type="Proteomes" id="UP000092527"/>
    </source>
</evidence>
<keyword evidence="7 9" id="KW-0808">Transferase</keyword>
<dbReference type="RefSeq" id="WP_066112204.1">
    <property type="nucleotide sequence ID" value="NZ_JTJT01000019.1"/>
</dbReference>
<comment type="domain">
    <text evidence="9">The HXXXXD motif is essential for acyltransferase activity and may constitute the binding site for the phosphate moiety of the glycerol-3-phosphate.</text>
</comment>
<dbReference type="GO" id="GO:0006654">
    <property type="term" value="P:phosphatidic acid biosynthetic process"/>
    <property type="evidence" value="ECO:0007669"/>
    <property type="project" value="TreeGrafter"/>
</dbReference>
<dbReference type="Proteomes" id="UP000092527">
    <property type="component" value="Unassembled WGS sequence"/>
</dbReference>
<evidence type="ECO:0000313" key="12">
    <source>
        <dbReference type="EMBL" id="OBX08955.1"/>
    </source>
</evidence>
<proteinExistence type="inferred from homology"/>